<gene>
    <name evidence="2" type="ORF">TCIL3000_11_6780</name>
</gene>
<reference evidence="2" key="1">
    <citation type="journal article" date="2012" name="Proc. Natl. Acad. Sci. U.S.A.">
        <title>Antigenic diversity is generated by distinct evolutionary mechanisms in African trypanosome species.</title>
        <authorList>
            <person name="Jackson A.P."/>
            <person name="Berry A."/>
            <person name="Aslett M."/>
            <person name="Allison H.C."/>
            <person name="Burton P."/>
            <person name="Vavrova-Anderson J."/>
            <person name="Brown R."/>
            <person name="Browne H."/>
            <person name="Corton N."/>
            <person name="Hauser H."/>
            <person name="Gamble J."/>
            <person name="Gilderthorp R."/>
            <person name="Marcello L."/>
            <person name="McQuillan J."/>
            <person name="Otto T.D."/>
            <person name="Quail M.A."/>
            <person name="Sanders M.J."/>
            <person name="van Tonder A."/>
            <person name="Ginger M.L."/>
            <person name="Field M.C."/>
            <person name="Barry J.D."/>
            <person name="Hertz-Fowler C."/>
            <person name="Berriman M."/>
        </authorList>
    </citation>
    <scope>NUCLEOTIDE SEQUENCE</scope>
    <source>
        <strain evidence="2">IL3000</strain>
    </source>
</reference>
<evidence type="ECO:0000313" key="2">
    <source>
        <dbReference type="EMBL" id="CCC95252.1"/>
    </source>
</evidence>
<dbReference type="InterPro" id="IPR035979">
    <property type="entry name" value="RBD_domain_sf"/>
</dbReference>
<feature type="region of interest" description="Disordered" evidence="1">
    <location>
        <begin position="374"/>
        <end position="393"/>
    </location>
</feature>
<feature type="region of interest" description="Disordered" evidence="1">
    <location>
        <begin position="470"/>
        <end position="493"/>
    </location>
</feature>
<protein>
    <submittedName>
        <fullName evidence="2">Uncharacterized protein TCIL3000_11_6780</fullName>
    </submittedName>
</protein>
<feature type="region of interest" description="Disordered" evidence="1">
    <location>
        <begin position="1"/>
        <end position="31"/>
    </location>
</feature>
<dbReference type="EMBL" id="HE575324">
    <property type="protein sequence ID" value="CCC95252.1"/>
    <property type="molecule type" value="Genomic_DNA"/>
</dbReference>
<feature type="compositionally biased region" description="Polar residues" evidence="1">
    <location>
        <begin position="470"/>
        <end position="491"/>
    </location>
</feature>
<proteinExistence type="predicted"/>
<evidence type="ECO:0000256" key="1">
    <source>
        <dbReference type="SAM" id="MobiDB-lite"/>
    </source>
</evidence>
<dbReference type="SUPFAM" id="SSF54928">
    <property type="entry name" value="RNA-binding domain, RBD"/>
    <property type="match status" value="1"/>
</dbReference>
<feature type="compositionally biased region" description="Polar residues" evidence="1">
    <location>
        <begin position="374"/>
        <end position="383"/>
    </location>
</feature>
<dbReference type="VEuPathDB" id="TriTrypDB:TcIL3000.11.6780"/>
<dbReference type="GO" id="GO:0003676">
    <property type="term" value="F:nucleic acid binding"/>
    <property type="evidence" value="ECO:0007669"/>
    <property type="project" value="InterPro"/>
</dbReference>
<organism evidence="2">
    <name type="scientific">Trypanosoma congolense (strain IL3000)</name>
    <dbReference type="NCBI Taxonomy" id="1068625"/>
    <lineage>
        <taxon>Eukaryota</taxon>
        <taxon>Discoba</taxon>
        <taxon>Euglenozoa</taxon>
        <taxon>Kinetoplastea</taxon>
        <taxon>Metakinetoplastina</taxon>
        <taxon>Trypanosomatida</taxon>
        <taxon>Trypanosomatidae</taxon>
        <taxon>Trypanosoma</taxon>
        <taxon>Nannomonas</taxon>
    </lineage>
</organism>
<accession>G0V0T1</accession>
<name>G0V0T1_TRYCI</name>
<dbReference type="AlphaFoldDB" id="G0V0T1"/>
<sequence>MQPRPRQKKADQLPVQRNLGTHGCEGSSSIGVPSSQGFSHVGLWPTVTHTAQNTGNLNRRTIFISNLPITIDNGRRLLPYVPREGLLEVRVKRSGGRDVGFAEYDSTEGAFHALRWFQQLSATAQIACDCSKANTRAWMRTQPQPCYPVPYDDFQRHRFNPERSTELLLNSVVLTADWAFSTPICRPKYIPSAASVQAPTTSLHQFPTRDCGSDFANSLHLPLAGVLEPQSRQAPPLPDSRHAGFGCQGWARPLVQQPPPHSGNRLTHRFNVPVMQYSGSEGSEFFLGHGCATQGGTLQVPQQRTHHTLFRGHSRWRGGLPSYGAIPVLHGDHQISRSSSGNLVTSATFKDEVLPTSTLFIRVLRPRHDSLNCTTSRPCTSPATPELRSPTPADSLHLEERSAAPFSDARQQRIRQGIQHLNHLCEQWSQFHHRHVVSAAACHVQISPTPKVSGDCNASGDALFCEESMTTSGSSDASRGSHTSGMSNTGVSEEPGLEALSHDFYSERFAGFRTYVPFSRRGAFVRFERPMDALQCLRWFREQAFFKDHVDVQFAREDTRQSRPHGPKSG</sequence>